<name>A0A8X6SR02_TRICX</name>
<dbReference type="EMBL" id="BMAU01021349">
    <property type="protein sequence ID" value="GFY18362.1"/>
    <property type="molecule type" value="Genomic_DNA"/>
</dbReference>
<evidence type="ECO:0000256" key="1">
    <source>
        <dbReference type="SAM" id="SignalP"/>
    </source>
</evidence>
<dbReference type="Gene3D" id="1.10.274.60">
    <property type="entry name" value="Spidroin, repetitive domain"/>
    <property type="match status" value="1"/>
</dbReference>
<gene>
    <name evidence="2" type="primary">NCL1_37627</name>
    <name evidence="2" type="ORF">TNCV_2395921</name>
</gene>
<protein>
    <submittedName>
        <fullName evidence="2">Uncharacterized protein</fullName>
    </submittedName>
</protein>
<accession>A0A8X6SR02</accession>
<evidence type="ECO:0000313" key="2">
    <source>
        <dbReference type="EMBL" id="GFY18362.1"/>
    </source>
</evidence>
<dbReference type="InterPro" id="IPR043070">
    <property type="entry name" value="Spidroin_repeat"/>
</dbReference>
<dbReference type="Proteomes" id="UP000887159">
    <property type="component" value="Unassembled WGS sequence"/>
</dbReference>
<evidence type="ECO:0000313" key="3">
    <source>
        <dbReference type="Proteomes" id="UP000887159"/>
    </source>
</evidence>
<dbReference type="AlphaFoldDB" id="A0A8X6SR02"/>
<feature type="chain" id="PRO_5036482509" evidence="1">
    <location>
        <begin position="25"/>
        <end position="237"/>
    </location>
</feature>
<sequence>MNSALLKWCKLSFTISYLMYSATAAACDSPDPSSSIFHPAISYDVNVISDNSSISSFVTAFVKDVYDSDTLYDLFDLSQSPAIDYQQHAYGDFKKVSISANANDPDIIADFATRPMVQNFNVFTRDVMVRVYANVAANYAYSIGALNSNNAIKLAKKYAHAFTKTAKKNVVKGKPETKFSGVGEGIITFLNDLQPLTVDKVWQVATLYGSQWLLSAVEAAGSNDIYDKCIKEINDEK</sequence>
<dbReference type="PROSITE" id="PS51257">
    <property type="entry name" value="PROKAR_LIPOPROTEIN"/>
    <property type="match status" value="1"/>
</dbReference>
<reference evidence="2" key="1">
    <citation type="submission" date="2020-08" db="EMBL/GenBank/DDBJ databases">
        <title>Multicomponent nature underlies the extraordinary mechanical properties of spider dragline silk.</title>
        <authorList>
            <person name="Kono N."/>
            <person name="Nakamura H."/>
            <person name="Mori M."/>
            <person name="Yoshida Y."/>
            <person name="Ohtoshi R."/>
            <person name="Malay A.D."/>
            <person name="Moran D.A.P."/>
            <person name="Tomita M."/>
            <person name="Numata K."/>
            <person name="Arakawa K."/>
        </authorList>
    </citation>
    <scope>NUCLEOTIDE SEQUENCE</scope>
</reference>
<feature type="signal peptide" evidence="1">
    <location>
        <begin position="1"/>
        <end position="24"/>
    </location>
</feature>
<organism evidence="2 3">
    <name type="scientific">Trichonephila clavipes</name>
    <name type="common">Golden silk orbweaver</name>
    <name type="synonym">Nephila clavipes</name>
    <dbReference type="NCBI Taxonomy" id="2585209"/>
    <lineage>
        <taxon>Eukaryota</taxon>
        <taxon>Metazoa</taxon>
        <taxon>Ecdysozoa</taxon>
        <taxon>Arthropoda</taxon>
        <taxon>Chelicerata</taxon>
        <taxon>Arachnida</taxon>
        <taxon>Araneae</taxon>
        <taxon>Araneomorphae</taxon>
        <taxon>Entelegynae</taxon>
        <taxon>Araneoidea</taxon>
        <taxon>Nephilidae</taxon>
        <taxon>Trichonephila</taxon>
    </lineage>
</organism>
<proteinExistence type="predicted"/>
<keyword evidence="1" id="KW-0732">Signal</keyword>
<keyword evidence="3" id="KW-1185">Reference proteome</keyword>
<comment type="caution">
    <text evidence="2">The sequence shown here is derived from an EMBL/GenBank/DDBJ whole genome shotgun (WGS) entry which is preliminary data.</text>
</comment>